<dbReference type="STRING" id="1166337.SAMN05192580_1338"/>
<dbReference type="AlphaFoldDB" id="A0A1I6K4Z1"/>
<keyword evidence="1" id="KW-1133">Transmembrane helix</keyword>
<name>A0A1I6K4Z1_9SPHN</name>
<organism evidence="2 3">
    <name type="scientific">Sphingomonas jatrophae</name>
    <dbReference type="NCBI Taxonomy" id="1166337"/>
    <lineage>
        <taxon>Bacteria</taxon>
        <taxon>Pseudomonadati</taxon>
        <taxon>Pseudomonadota</taxon>
        <taxon>Alphaproteobacteria</taxon>
        <taxon>Sphingomonadales</taxon>
        <taxon>Sphingomonadaceae</taxon>
        <taxon>Sphingomonas</taxon>
    </lineage>
</organism>
<keyword evidence="1" id="KW-0472">Membrane</keyword>
<evidence type="ECO:0000256" key="1">
    <source>
        <dbReference type="SAM" id="Phobius"/>
    </source>
</evidence>
<evidence type="ECO:0000313" key="2">
    <source>
        <dbReference type="EMBL" id="SFR86335.1"/>
    </source>
</evidence>
<protein>
    <submittedName>
        <fullName evidence="2">Uncharacterized protein</fullName>
    </submittedName>
</protein>
<feature type="transmembrane region" description="Helical" evidence="1">
    <location>
        <begin position="7"/>
        <end position="30"/>
    </location>
</feature>
<evidence type="ECO:0000313" key="3">
    <source>
        <dbReference type="Proteomes" id="UP000198824"/>
    </source>
</evidence>
<gene>
    <name evidence="2" type="ORF">SAMN05192580_1338</name>
</gene>
<sequence length="84" mass="8466">MNQERQALIAYLATLASIVALTVGAVVICMSFDGSEAQLAKVIAALAFLGGATTGLIGVIGTFRPKGAPIATTRTGDVNVGEDS</sequence>
<proteinExistence type="predicted"/>
<keyword evidence="1" id="KW-0812">Transmembrane</keyword>
<dbReference type="Proteomes" id="UP000198824">
    <property type="component" value="Unassembled WGS sequence"/>
</dbReference>
<feature type="transmembrane region" description="Helical" evidence="1">
    <location>
        <begin position="42"/>
        <end position="63"/>
    </location>
</feature>
<accession>A0A1I6K4Z1</accession>
<dbReference type="EMBL" id="FOZG01000001">
    <property type="protein sequence ID" value="SFR86335.1"/>
    <property type="molecule type" value="Genomic_DNA"/>
</dbReference>
<keyword evidence="3" id="KW-1185">Reference proteome</keyword>
<reference evidence="2 3" key="1">
    <citation type="submission" date="2016-10" db="EMBL/GenBank/DDBJ databases">
        <authorList>
            <person name="de Groot N.N."/>
        </authorList>
    </citation>
    <scope>NUCLEOTIDE SEQUENCE [LARGE SCALE GENOMIC DNA]</scope>
    <source>
        <strain evidence="2 3">S5-249</strain>
    </source>
</reference>
<dbReference type="RefSeq" id="WP_093312589.1">
    <property type="nucleotide sequence ID" value="NZ_FOZG01000001.1"/>
</dbReference>